<dbReference type="InterPro" id="IPR001753">
    <property type="entry name" value="Enoyl-CoA_hydra/iso"/>
</dbReference>
<name>L8WHR9_THACA</name>
<dbReference type="FunFam" id="3.90.226.10:FF:000009">
    <property type="entry name" value="Carnitinyl-CoA dehydratase"/>
    <property type="match status" value="1"/>
</dbReference>
<dbReference type="OMA" id="YEQAHAW"/>
<dbReference type="GO" id="GO:0005739">
    <property type="term" value="C:mitochondrion"/>
    <property type="evidence" value="ECO:0007669"/>
    <property type="project" value="TreeGrafter"/>
</dbReference>
<dbReference type="InterPro" id="IPR018376">
    <property type="entry name" value="Enoyl-CoA_hyd/isom_CS"/>
</dbReference>
<dbReference type="EMBL" id="AFRT01002476">
    <property type="protein sequence ID" value="ELU37756.1"/>
    <property type="molecule type" value="Genomic_DNA"/>
</dbReference>
<dbReference type="GO" id="GO:0016836">
    <property type="term" value="F:hydro-lyase activity"/>
    <property type="evidence" value="ECO:0007669"/>
    <property type="project" value="UniProtKB-ARBA"/>
</dbReference>
<dbReference type="HOGENOM" id="CLU_009834_7_6_1"/>
<gene>
    <name evidence="4" type="ORF">AG1IA_08214</name>
</gene>
<keyword evidence="2" id="KW-0456">Lyase</keyword>
<accession>L8WHR9</accession>
<dbReference type="PANTHER" id="PTHR11941:SF171">
    <property type="entry name" value="SD19268P"/>
    <property type="match status" value="1"/>
</dbReference>
<dbReference type="Pfam" id="PF00378">
    <property type="entry name" value="ECH_1"/>
    <property type="match status" value="1"/>
</dbReference>
<reference evidence="4 5" key="1">
    <citation type="journal article" date="2013" name="Nat. Commun.">
        <title>The evolution and pathogenic mechanisms of the rice sheath blight pathogen.</title>
        <authorList>
            <person name="Zheng A."/>
            <person name="Lin R."/>
            <person name="Xu L."/>
            <person name="Qin P."/>
            <person name="Tang C."/>
            <person name="Ai P."/>
            <person name="Zhang D."/>
            <person name="Liu Y."/>
            <person name="Sun Z."/>
            <person name="Feng H."/>
            <person name="Wang Y."/>
            <person name="Chen Y."/>
            <person name="Liang X."/>
            <person name="Fu R."/>
            <person name="Li Q."/>
            <person name="Zhang J."/>
            <person name="Yu X."/>
            <person name="Xie Z."/>
            <person name="Ding L."/>
            <person name="Guan P."/>
            <person name="Tang J."/>
            <person name="Liang Y."/>
            <person name="Wang S."/>
            <person name="Deng Q."/>
            <person name="Li S."/>
            <person name="Zhu J."/>
            <person name="Wang L."/>
            <person name="Liu H."/>
            <person name="Li P."/>
        </authorList>
    </citation>
    <scope>NUCLEOTIDE SEQUENCE [LARGE SCALE GENOMIC DNA]</scope>
    <source>
        <strain evidence="5">AG-1 IA</strain>
    </source>
</reference>
<dbReference type="SUPFAM" id="SSF52096">
    <property type="entry name" value="ClpP/crotonase"/>
    <property type="match status" value="1"/>
</dbReference>
<evidence type="ECO:0000256" key="1">
    <source>
        <dbReference type="ARBA" id="ARBA00005254"/>
    </source>
</evidence>
<dbReference type="FunFam" id="1.10.12.10:FF:000001">
    <property type="entry name" value="Probable enoyl-CoA hydratase, mitochondrial"/>
    <property type="match status" value="1"/>
</dbReference>
<comment type="caution">
    <text evidence="4">The sequence shown here is derived from an EMBL/GenBank/DDBJ whole genome shotgun (WGS) entry which is preliminary data.</text>
</comment>
<dbReference type="AlphaFoldDB" id="L8WHR9"/>
<proteinExistence type="inferred from homology"/>
<dbReference type="InterPro" id="IPR014748">
    <property type="entry name" value="Enoyl-CoA_hydra_C"/>
</dbReference>
<protein>
    <submittedName>
        <fullName evidence="4">Enoyl-CoA hydratase</fullName>
    </submittedName>
</protein>
<comment type="similarity">
    <text evidence="1 3">Belongs to the enoyl-CoA hydratase/isomerase family.</text>
</comment>
<organism evidence="4 5">
    <name type="scientific">Thanatephorus cucumeris (strain AG1-IA)</name>
    <name type="common">Rice sheath blight fungus</name>
    <name type="synonym">Rhizoctonia solani</name>
    <dbReference type="NCBI Taxonomy" id="983506"/>
    <lineage>
        <taxon>Eukaryota</taxon>
        <taxon>Fungi</taxon>
        <taxon>Dikarya</taxon>
        <taxon>Basidiomycota</taxon>
        <taxon>Agaricomycotina</taxon>
        <taxon>Agaricomycetes</taxon>
        <taxon>Cantharellales</taxon>
        <taxon>Ceratobasidiaceae</taxon>
        <taxon>Rhizoctonia</taxon>
        <taxon>Rhizoctonia solani AG-1</taxon>
    </lineage>
</organism>
<dbReference type="PANTHER" id="PTHR11941">
    <property type="entry name" value="ENOYL-COA HYDRATASE-RELATED"/>
    <property type="match status" value="1"/>
</dbReference>
<evidence type="ECO:0000313" key="5">
    <source>
        <dbReference type="Proteomes" id="UP000011668"/>
    </source>
</evidence>
<evidence type="ECO:0000256" key="2">
    <source>
        <dbReference type="ARBA" id="ARBA00023239"/>
    </source>
</evidence>
<dbReference type="CDD" id="cd06558">
    <property type="entry name" value="crotonase-like"/>
    <property type="match status" value="1"/>
</dbReference>
<dbReference type="PROSITE" id="PS00166">
    <property type="entry name" value="ENOYL_COA_HYDRATASE"/>
    <property type="match status" value="1"/>
</dbReference>
<dbReference type="OrthoDB" id="410701at2759"/>
<dbReference type="Proteomes" id="UP000011668">
    <property type="component" value="Unassembled WGS sequence"/>
</dbReference>
<evidence type="ECO:0000313" key="4">
    <source>
        <dbReference type="EMBL" id="ELU37756.1"/>
    </source>
</evidence>
<evidence type="ECO:0000256" key="3">
    <source>
        <dbReference type="RuleBase" id="RU003707"/>
    </source>
</evidence>
<keyword evidence="5" id="KW-1185">Reference proteome</keyword>
<dbReference type="InterPro" id="IPR029045">
    <property type="entry name" value="ClpP/crotonase-like_dom_sf"/>
</dbReference>
<dbReference type="Gene3D" id="3.90.226.10">
    <property type="entry name" value="2-enoyl-CoA Hydratase, Chain A, domain 1"/>
    <property type="match status" value="1"/>
</dbReference>
<sequence length="308" mass="32633">MLLARVVSTICSTAPRSAVTPFKRLLNAPAASGELQDAFLEPVEGRPGVSYLSLNRPKARNQIKQALDTAQKDKRLVPADALGLLILTVYSLRTLIVRSTSPGAFCAGADLVERKSMSKEEVDAFLANLRAAFCSLEDLPIPTIAAIDGPALGGGLEMGLCCDLRVAGTASSTVTKIGLPETRLGIIPGAGGTQRAVRLLGLPRAKALVYTGRALDAKEALSWGIVDYVSNDGQSATERALELADEMSSSAPLALRAAKRALSVSPDLSLAEGLDLERACYEPLLSSKDRTEALTAFQEKRKPVFRGE</sequence>
<dbReference type="Gene3D" id="1.10.12.10">
    <property type="entry name" value="Lyase 2-enoyl-coa Hydratase, Chain A, domain 2"/>
    <property type="match status" value="1"/>
</dbReference>
<dbReference type="GO" id="GO:0006635">
    <property type="term" value="P:fatty acid beta-oxidation"/>
    <property type="evidence" value="ECO:0007669"/>
    <property type="project" value="TreeGrafter"/>
</dbReference>
<dbReference type="STRING" id="983506.L8WHR9"/>